<dbReference type="OrthoDB" id="196624at2"/>
<dbReference type="AlphaFoldDB" id="A0A0N9V556"/>
<evidence type="ECO:0000313" key="7">
    <source>
        <dbReference type="Proteomes" id="UP000058074"/>
    </source>
</evidence>
<dbReference type="KEGG" id="smag:AN936_21625"/>
<evidence type="ECO:0000313" key="6">
    <source>
        <dbReference type="EMBL" id="ALH82861.1"/>
    </source>
</evidence>
<evidence type="ECO:0000256" key="2">
    <source>
        <dbReference type="ARBA" id="ARBA00023015"/>
    </source>
</evidence>
<dbReference type="PANTHER" id="PTHR30126:SF91">
    <property type="entry name" value="LYSR FAMILY TRANSCRIPTIONAL REGULATOR"/>
    <property type="match status" value="1"/>
</dbReference>
<dbReference type="PATRIC" id="fig|33050.5.peg.4479"/>
<name>A0A0N9V556_SPHMC</name>
<gene>
    <name evidence="6" type="ORF">AN936_21625</name>
</gene>
<comment type="similarity">
    <text evidence="1">Belongs to the LysR transcriptional regulatory family.</text>
</comment>
<dbReference type="Gene3D" id="1.10.10.10">
    <property type="entry name" value="Winged helix-like DNA-binding domain superfamily/Winged helix DNA-binding domain"/>
    <property type="match status" value="1"/>
</dbReference>
<evidence type="ECO:0000256" key="1">
    <source>
        <dbReference type="ARBA" id="ARBA00009437"/>
    </source>
</evidence>
<dbReference type="SUPFAM" id="SSF46785">
    <property type="entry name" value="Winged helix' DNA-binding domain"/>
    <property type="match status" value="1"/>
</dbReference>
<dbReference type="GO" id="GO:0003700">
    <property type="term" value="F:DNA-binding transcription factor activity"/>
    <property type="evidence" value="ECO:0007669"/>
    <property type="project" value="InterPro"/>
</dbReference>
<dbReference type="Gene3D" id="3.40.190.290">
    <property type="match status" value="1"/>
</dbReference>
<keyword evidence="4" id="KW-0804">Transcription</keyword>
<dbReference type="Pfam" id="PF00126">
    <property type="entry name" value="HTH_1"/>
    <property type="match status" value="1"/>
</dbReference>
<dbReference type="Proteomes" id="UP000058074">
    <property type="component" value="Chromosome"/>
</dbReference>
<proteinExistence type="inferred from homology"/>
<keyword evidence="3" id="KW-0238">DNA-binding</keyword>
<dbReference type="InterPro" id="IPR036388">
    <property type="entry name" value="WH-like_DNA-bd_sf"/>
</dbReference>
<dbReference type="RefSeq" id="WP_054589840.1">
    <property type="nucleotide sequence ID" value="NZ_CP012700.1"/>
</dbReference>
<evidence type="ECO:0000256" key="3">
    <source>
        <dbReference type="ARBA" id="ARBA00023125"/>
    </source>
</evidence>
<dbReference type="PROSITE" id="PS50931">
    <property type="entry name" value="HTH_LYSR"/>
    <property type="match status" value="1"/>
</dbReference>
<evidence type="ECO:0000259" key="5">
    <source>
        <dbReference type="PROSITE" id="PS50931"/>
    </source>
</evidence>
<sequence>MNNPGTPTLDQLRIFLAIVDTGSFAAAGRQLNRAVSVISYGISNLEAQLGLTLFEREGTRKPQLTVAGRALLSEARAISVGIDGLRAKVKGMLDGLEAEVDLAVDVMLPSERLGRVLRAFAAEFPTVQLRLHVEALGAITAMVLDGKAILGISGPLAAGVEGVECVAAGSIPMVPVAAPDHPLGRMERIPPGAGRDHIQLVLTDRSRFTEGRDYSVMSPKTWRLADLGAKHALLREGIGWGNMPLPMIEPDLVAGTLVQLAMPDHPGGTYRFAGVWRRDTPPGPAASWLLEQFVELGQNDAELAGMIDL</sequence>
<organism evidence="6 7">
    <name type="scientific">Sphingopyxis macrogoltabida</name>
    <name type="common">Sphingomonas macrogoltabidus</name>
    <dbReference type="NCBI Taxonomy" id="33050"/>
    <lineage>
        <taxon>Bacteria</taxon>
        <taxon>Pseudomonadati</taxon>
        <taxon>Pseudomonadota</taxon>
        <taxon>Alphaproteobacteria</taxon>
        <taxon>Sphingomonadales</taxon>
        <taxon>Sphingomonadaceae</taxon>
        <taxon>Sphingopyxis</taxon>
    </lineage>
</organism>
<dbReference type="Pfam" id="PF03466">
    <property type="entry name" value="LysR_substrate"/>
    <property type="match status" value="1"/>
</dbReference>
<feature type="domain" description="HTH lysR-type" evidence="5">
    <location>
        <begin position="7"/>
        <end position="65"/>
    </location>
</feature>
<dbReference type="InterPro" id="IPR036390">
    <property type="entry name" value="WH_DNA-bd_sf"/>
</dbReference>
<dbReference type="InterPro" id="IPR005119">
    <property type="entry name" value="LysR_subst-bd"/>
</dbReference>
<reference evidence="6 7" key="1">
    <citation type="journal article" date="2015" name="Genome Announc.">
        <title>Complete Genome Sequence of Polypropylene Glycol- and Polyethylene Glycol-Degrading Sphingopyxis macrogoltabida Strain EY-1.</title>
        <authorList>
            <person name="Ohtsubo Y."/>
            <person name="Nagata Y."/>
            <person name="Numata M."/>
            <person name="Tsuchikane K."/>
            <person name="Hosoyama A."/>
            <person name="Yamazoe A."/>
            <person name="Tsuda M."/>
            <person name="Fujita N."/>
            <person name="Kawai F."/>
        </authorList>
    </citation>
    <scope>NUCLEOTIDE SEQUENCE [LARGE SCALE GENOMIC DNA]</scope>
    <source>
        <strain evidence="6 7">EY-1</strain>
    </source>
</reference>
<dbReference type="SUPFAM" id="SSF53850">
    <property type="entry name" value="Periplasmic binding protein-like II"/>
    <property type="match status" value="1"/>
</dbReference>
<dbReference type="EMBL" id="CP012700">
    <property type="protein sequence ID" value="ALH82861.1"/>
    <property type="molecule type" value="Genomic_DNA"/>
</dbReference>
<keyword evidence="2" id="KW-0805">Transcription regulation</keyword>
<accession>A0A0N9V556</accession>
<protein>
    <submittedName>
        <fullName evidence="6">LysR family transcriptional regulator</fullName>
    </submittedName>
</protein>
<evidence type="ECO:0000256" key="4">
    <source>
        <dbReference type="ARBA" id="ARBA00023163"/>
    </source>
</evidence>
<dbReference type="InterPro" id="IPR000847">
    <property type="entry name" value="LysR_HTH_N"/>
</dbReference>
<dbReference type="PANTHER" id="PTHR30126">
    <property type="entry name" value="HTH-TYPE TRANSCRIPTIONAL REGULATOR"/>
    <property type="match status" value="1"/>
</dbReference>
<dbReference type="GO" id="GO:0000976">
    <property type="term" value="F:transcription cis-regulatory region binding"/>
    <property type="evidence" value="ECO:0007669"/>
    <property type="project" value="TreeGrafter"/>
</dbReference>